<dbReference type="InterPro" id="IPR005225">
    <property type="entry name" value="Small_GTP-bd"/>
</dbReference>
<dbReference type="InterPro" id="IPR032859">
    <property type="entry name" value="KH_dom-like"/>
</dbReference>
<protein>
    <recommendedName>
        <fullName evidence="2 8">GTPase Der</fullName>
    </recommendedName>
    <alternativeName>
        <fullName evidence="7 8">GTP-binding protein EngA</fullName>
    </alternativeName>
</protein>
<reference evidence="12 13" key="1">
    <citation type="journal article" date="2016" name="Nat. Commun.">
        <title>Thousands of microbial genomes shed light on interconnected biogeochemical processes in an aquifer system.</title>
        <authorList>
            <person name="Anantharaman K."/>
            <person name="Brown C.T."/>
            <person name="Hug L.A."/>
            <person name="Sharon I."/>
            <person name="Castelle C.J."/>
            <person name="Probst A.J."/>
            <person name="Thomas B.C."/>
            <person name="Singh A."/>
            <person name="Wilkins M.J."/>
            <person name="Karaoz U."/>
            <person name="Brodie E.L."/>
            <person name="Williams K.H."/>
            <person name="Hubbard S.S."/>
            <person name="Banfield J.F."/>
        </authorList>
    </citation>
    <scope>NUCLEOTIDE SEQUENCE [LARGE SCALE GENOMIC DNA]</scope>
</reference>
<dbReference type="InterPro" id="IPR006073">
    <property type="entry name" value="GTP-bd"/>
</dbReference>
<dbReference type="CDD" id="cd01894">
    <property type="entry name" value="EngA1"/>
    <property type="match status" value="1"/>
</dbReference>
<evidence type="ECO:0000313" key="13">
    <source>
        <dbReference type="Proteomes" id="UP000176532"/>
    </source>
</evidence>
<evidence type="ECO:0000256" key="5">
    <source>
        <dbReference type="ARBA" id="ARBA00022741"/>
    </source>
</evidence>
<dbReference type="GO" id="GO:0005525">
    <property type="term" value="F:GTP binding"/>
    <property type="evidence" value="ECO:0007669"/>
    <property type="project" value="UniProtKB-UniRule"/>
</dbReference>
<evidence type="ECO:0000259" key="11">
    <source>
        <dbReference type="PROSITE" id="PS51712"/>
    </source>
</evidence>
<dbReference type="SUPFAM" id="SSF52540">
    <property type="entry name" value="P-loop containing nucleoside triphosphate hydrolases"/>
    <property type="match status" value="2"/>
</dbReference>
<keyword evidence="3 8" id="KW-0690">Ribosome biogenesis</keyword>
<dbReference type="PIRSF" id="PIRSF006485">
    <property type="entry name" value="GTP-binding_EngA"/>
    <property type="match status" value="1"/>
</dbReference>
<evidence type="ECO:0000256" key="2">
    <source>
        <dbReference type="ARBA" id="ARBA00020953"/>
    </source>
</evidence>
<dbReference type="InterPro" id="IPR015946">
    <property type="entry name" value="KH_dom-like_a/b"/>
</dbReference>
<dbReference type="Gene3D" id="3.40.50.300">
    <property type="entry name" value="P-loop containing nucleotide triphosphate hydrolases"/>
    <property type="match status" value="2"/>
</dbReference>
<evidence type="ECO:0000313" key="12">
    <source>
        <dbReference type="EMBL" id="OGH67459.1"/>
    </source>
</evidence>
<gene>
    <name evidence="8" type="primary">der</name>
    <name evidence="12" type="ORF">A3C15_04195</name>
</gene>
<feature type="binding site" evidence="8">
    <location>
        <begin position="198"/>
        <end position="205"/>
    </location>
    <ligand>
        <name>GTP</name>
        <dbReference type="ChEBI" id="CHEBI:37565"/>
        <label>2</label>
    </ligand>
</feature>
<dbReference type="PROSITE" id="PS51712">
    <property type="entry name" value="G_ENGA"/>
    <property type="match status" value="1"/>
</dbReference>
<dbReference type="PANTHER" id="PTHR43834">
    <property type="entry name" value="GTPASE DER"/>
    <property type="match status" value="1"/>
</dbReference>
<sequence length="455" mass="51131">MSERRPEIVDFRIPTVALVGRVNVGKSALFNCIMEQRLAIVSDVPGTTRTRNIGNFTWRGVQSRIVDAGGITFDEHVDFEEEILEQTRKAIAHADVILFVVDARDGLMPQERQIARLLHKVKIPVLLVANKVDAPRFQSLVHEKDWLKLGFGTPRAISAANGVGVGDMLDEIFKLFNKAPRRPKVVSIKPDIRVAILGKPNVGKSTLINQISGEDLVITSPIPHTTRETFNLMVQWHDRVIEFIDTAGIRRKSHVSEGLEKIGVSQSIVAMEGADIVLLMIDATEPVSTQEKVLASLIEEKKRSVVLVVNKWDAIEDHSEENRKDFVDMIRGHYPHLQHAEIVFVSAQSGYRVHQLYDVIVAAFEARHRMIDALTIDEFLRKLISKHPPKRGGGNIPPKIYGIKQLATDPPYFQISITAKSILNQAYVKFIERALREEFGFVGTPIALYTKKTKQ</sequence>
<evidence type="ECO:0000256" key="8">
    <source>
        <dbReference type="HAMAP-Rule" id="MF_00195"/>
    </source>
</evidence>
<evidence type="ECO:0000256" key="9">
    <source>
        <dbReference type="PROSITE-ProRule" id="PRU01049"/>
    </source>
</evidence>
<comment type="subunit">
    <text evidence="8">Associates with the 50S ribosomal subunit.</text>
</comment>
<accession>A0A1F6M780</accession>
<dbReference type="Proteomes" id="UP000176532">
    <property type="component" value="Unassembled WGS sequence"/>
</dbReference>
<dbReference type="InterPro" id="IPR031166">
    <property type="entry name" value="G_ENGA"/>
</dbReference>
<feature type="binding site" evidence="8">
    <location>
        <begin position="20"/>
        <end position="27"/>
    </location>
    <ligand>
        <name>GTP</name>
        <dbReference type="ChEBI" id="CHEBI:37565"/>
        <label>1</label>
    </ligand>
</feature>
<evidence type="ECO:0000256" key="4">
    <source>
        <dbReference type="ARBA" id="ARBA00022737"/>
    </source>
</evidence>
<dbReference type="AlphaFoldDB" id="A0A1F6M780"/>
<evidence type="ECO:0000256" key="3">
    <source>
        <dbReference type="ARBA" id="ARBA00022517"/>
    </source>
</evidence>
<dbReference type="NCBIfam" id="TIGR00231">
    <property type="entry name" value="small_GTP"/>
    <property type="match status" value="2"/>
</dbReference>
<evidence type="ECO:0000256" key="1">
    <source>
        <dbReference type="ARBA" id="ARBA00008279"/>
    </source>
</evidence>
<dbReference type="Gene3D" id="3.30.300.20">
    <property type="match status" value="1"/>
</dbReference>
<dbReference type="InterPro" id="IPR027417">
    <property type="entry name" value="P-loop_NTPase"/>
</dbReference>
<dbReference type="InterPro" id="IPR016484">
    <property type="entry name" value="GTPase_Der"/>
</dbReference>
<organism evidence="12 13">
    <name type="scientific">Candidatus Magasanikbacteria bacterium RIFCSPHIGHO2_02_FULL_50_9b</name>
    <dbReference type="NCBI Taxonomy" id="1798682"/>
    <lineage>
        <taxon>Bacteria</taxon>
        <taxon>Candidatus Magasanikiibacteriota</taxon>
    </lineage>
</organism>
<dbReference type="PRINTS" id="PR00326">
    <property type="entry name" value="GTP1OBG"/>
</dbReference>
<dbReference type="HAMAP" id="MF_00195">
    <property type="entry name" value="GTPase_Der"/>
    <property type="match status" value="1"/>
</dbReference>
<comment type="function">
    <text evidence="8 10">GTPase that plays an essential role in the late steps of ribosome biogenesis.</text>
</comment>
<comment type="similarity">
    <text evidence="1 8 9 10">Belongs to the TRAFAC class TrmE-Era-EngA-EngB-Septin-like GTPase superfamily. EngA (Der) GTPase family.</text>
</comment>
<keyword evidence="5 8" id="KW-0547">Nucleotide-binding</keyword>
<comment type="caution">
    <text evidence="12">The sequence shown here is derived from an EMBL/GenBank/DDBJ whole genome shotgun (WGS) entry which is preliminary data.</text>
</comment>
<feature type="binding site" evidence="8">
    <location>
        <begin position="245"/>
        <end position="249"/>
    </location>
    <ligand>
        <name>GTP</name>
        <dbReference type="ChEBI" id="CHEBI:37565"/>
        <label>2</label>
    </ligand>
</feature>
<keyword evidence="6 8" id="KW-0342">GTP-binding</keyword>
<evidence type="ECO:0000256" key="7">
    <source>
        <dbReference type="ARBA" id="ARBA00032345"/>
    </source>
</evidence>
<dbReference type="CDD" id="cd01895">
    <property type="entry name" value="EngA2"/>
    <property type="match status" value="1"/>
</dbReference>
<proteinExistence type="inferred from homology"/>
<dbReference type="NCBIfam" id="TIGR03594">
    <property type="entry name" value="GTPase_EngA"/>
    <property type="match status" value="1"/>
</dbReference>
<comment type="caution">
    <text evidence="8">Lacks conserved residue(s) required for the propagation of feature annotation.</text>
</comment>
<name>A0A1F6M780_9BACT</name>
<dbReference type="Pfam" id="PF14714">
    <property type="entry name" value="KH_dom-like"/>
    <property type="match status" value="1"/>
</dbReference>
<dbReference type="GO" id="GO:0042254">
    <property type="term" value="P:ribosome biogenesis"/>
    <property type="evidence" value="ECO:0007669"/>
    <property type="project" value="UniProtKB-KW"/>
</dbReference>
<dbReference type="STRING" id="1798682.A3C15_04195"/>
<dbReference type="PANTHER" id="PTHR43834:SF6">
    <property type="entry name" value="GTPASE DER"/>
    <property type="match status" value="1"/>
</dbReference>
<evidence type="ECO:0000256" key="10">
    <source>
        <dbReference type="RuleBase" id="RU004481"/>
    </source>
</evidence>
<evidence type="ECO:0000256" key="6">
    <source>
        <dbReference type="ARBA" id="ARBA00023134"/>
    </source>
</evidence>
<feature type="binding site" evidence="8">
    <location>
        <begin position="130"/>
        <end position="133"/>
    </location>
    <ligand>
        <name>GTP</name>
        <dbReference type="ChEBI" id="CHEBI:37565"/>
        <label>1</label>
    </ligand>
</feature>
<feature type="domain" description="EngA-type G" evidence="11">
    <location>
        <begin position="192"/>
        <end position="368"/>
    </location>
</feature>
<keyword evidence="4 10" id="KW-0677">Repeat</keyword>
<dbReference type="Pfam" id="PF01926">
    <property type="entry name" value="MMR_HSR1"/>
    <property type="match status" value="2"/>
</dbReference>
<feature type="binding site" evidence="8">
    <location>
        <begin position="310"/>
        <end position="313"/>
    </location>
    <ligand>
        <name>GTP</name>
        <dbReference type="ChEBI" id="CHEBI:37565"/>
        <label>2</label>
    </ligand>
</feature>
<dbReference type="EMBL" id="MFQD01000046">
    <property type="protein sequence ID" value="OGH67459.1"/>
    <property type="molecule type" value="Genomic_DNA"/>
</dbReference>